<dbReference type="InterPro" id="IPR050515">
    <property type="entry name" value="Beta-lactam/transpept"/>
</dbReference>
<dbReference type="AlphaFoldDB" id="C1DTV5"/>
<evidence type="ECO:0000313" key="7">
    <source>
        <dbReference type="Proteomes" id="UP000001369"/>
    </source>
</evidence>
<dbReference type="Gene3D" id="3.30.450.330">
    <property type="match status" value="1"/>
</dbReference>
<dbReference type="InterPro" id="IPR005311">
    <property type="entry name" value="PBP_dimer"/>
</dbReference>
<evidence type="ECO:0000313" key="6">
    <source>
        <dbReference type="EMBL" id="ACN98304.1"/>
    </source>
</evidence>
<keyword evidence="6" id="KW-0808">Transferase</keyword>
<feature type="domain" description="Penicillin-binding protein dimerisation" evidence="5">
    <location>
        <begin position="52"/>
        <end position="198"/>
    </location>
</feature>
<dbReference type="GO" id="GO:0004180">
    <property type="term" value="F:carboxypeptidase activity"/>
    <property type="evidence" value="ECO:0007669"/>
    <property type="project" value="UniProtKB-KW"/>
</dbReference>
<accession>C1DTV5</accession>
<dbReference type="Gene3D" id="3.90.1310.10">
    <property type="entry name" value="Penicillin-binding protein 2a (Domain 2)"/>
    <property type="match status" value="1"/>
</dbReference>
<keyword evidence="3" id="KW-0472">Membrane</keyword>
<dbReference type="PANTHER" id="PTHR30627">
    <property type="entry name" value="PEPTIDOGLYCAN D,D-TRANSPEPTIDASE"/>
    <property type="match status" value="1"/>
</dbReference>
<dbReference type="Pfam" id="PF00905">
    <property type="entry name" value="Transpeptidase"/>
    <property type="match status" value="1"/>
</dbReference>
<keyword evidence="2" id="KW-0121">Carboxypeptidase</keyword>
<dbReference type="GO" id="GO:0008658">
    <property type="term" value="F:penicillin binding"/>
    <property type="evidence" value="ECO:0007669"/>
    <property type="project" value="InterPro"/>
</dbReference>
<dbReference type="GO" id="GO:0005886">
    <property type="term" value="C:plasma membrane"/>
    <property type="evidence" value="ECO:0007669"/>
    <property type="project" value="TreeGrafter"/>
</dbReference>
<dbReference type="SUPFAM" id="SSF56519">
    <property type="entry name" value="Penicillin binding protein dimerisation domain"/>
    <property type="match status" value="1"/>
</dbReference>
<comment type="subcellular location">
    <subcellularLocation>
        <location evidence="1">Membrane</location>
    </subcellularLocation>
</comment>
<dbReference type="KEGG" id="saf:SULAZ_0551"/>
<dbReference type="SUPFAM" id="SSF56601">
    <property type="entry name" value="beta-lactamase/transpeptidase-like"/>
    <property type="match status" value="1"/>
</dbReference>
<dbReference type="eggNOG" id="COG0768">
    <property type="taxonomic scope" value="Bacteria"/>
</dbReference>
<keyword evidence="7" id="KW-1185">Reference proteome</keyword>
<organism evidence="6 7">
    <name type="scientific">Sulfurihydrogenibium azorense (strain DSM 15241 / OCM 825 / Az-Fu1)</name>
    <dbReference type="NCBI Taxonomy" id="204536"/>
    <lineage>
        <taxon>Bacteria</taxon>
        <taxon>Pseudomonadati</taxon>
        <taxon>Aquificota</taxon>
        <taxon>Aquificia</taxon>
        <taxon>Aquificales</taxon>
        <taxon>Hydrogenothermaceae</taxon>
        <taxon>Sulfurihydrogenibium</taxon>
    </lineage>
</organism>
<sequence>MSEKKTYFVLFILSFSFLIALGRILQIQVFEREEFQKRIEKQYYQEEEIILPRGTIFDRNGKFAAISIPTLSVYVIPKYIKDKENTAKQLSLLLKIPYEDLRKVLYERKNYTIIATNVDKSLRPQLEKLRFDLKEWNIGILDNSMRFYPFGFTAGNVIGFVSKKTGLGLEGMEYQLNDYLGGGKAKLRFLKDAKGNLIAIEKADIQKKTYNAVLTIDMNVQHIAEDSLMELVQERNPLEAAVLIMNPYTGEILAAASYPNYDPNNYQAFKYRKNIVFQHAYEVGSVAKPIFLAEAIDEKKVNLNEIIDCQNGSIYVDGIRIRDHKKFGLLTPAQIIQHSSNVGAIKIALRLDPKSVYKKLRDLGFGQKTGIFPGEASGSLKEDYRPVNIAYASIGQNWTATVLQVGVAYSAFANGGYLVKPMLLKGLTDDSGNYVKVFQPQVVKKVLSDESIEKIKPILKLVVEDGTAKSGKSDFFTIAGKTGTAQKYDPTIKALSNTKWYTWFAGFFPVEKPMFTVVVFANEPKPKFTGEHIGGGGVSATVLKNLVDRIMFYYKQKPDKVKNLDTPLSSGQRR</sequence>
<protein>
    <submittedName>
        <fullName evidence="6">Peptidoglycan glycosyltransferase</fullName>
    </submittedName>
</protein>
<evidence type="ECO:0000256" key="2">
    <source>
        <dbReference type="ARBA" id="ARBA00022645"/>
    </source>
</evidence>
<dbReference type="InterPro" id="IPR012338">
    <property type="entry name" value="Beta-lactam/transpept-like"/>
</dbReference>
<dbReference type="STRING" id="204536.SULAZ_0551"/>
<keyword evidence="2" id="KW-0645">Protease</keyword>
<dbReference type="EMBL" id="CP001229">
    <property type="protein sequence ID" value="ACN98304.1"/>
    <property type="molecule type" value="Genomic_DNA"/>
</dbReference>
<evidence type="ECO:0000259" key="4">
    <source>
        <dbReference type="Pfam" id="PF00905"/>
    </source>
</evidence>
<proteinExistence type="predicted"/>
<dbReference type="HOGENOM" id="CLU_009289_6_0_0"/>
<gene>
    <name evidence="6" type="ordered locus">SULAZ_0551</name>
</gene>
<reference evidence="6 7" key="1">
    <citation type="journal article" date="2009" name="J. Bacteriol.">
        <title>Complete and draft genome sequences of six members of the Aquificales.</title>
        <authorList>
            <person name="Reysenbach A.L."/>
            <person name="Hamamura N."/>
            <person name="Podar M."/>
            <person name="Griffiths E."/>
            <person name="Ferreira S."/>
            <person name="Hochstein R."/>
            <person name="Heidelberg J."/>
            <person name="Johnson J."/>
            <person name="Mead D."/>
            <person name="Pohorille A."/>
            <person name="Sarmiento M."/>
            <person name="Schweighofer K."/>
            <person name="Seshadri R."/>
            <person name="Voytek M.A."/>
        </authorList>
    </citation>
    <scope>NUCLEOTIDE SEQUENCE [LARGE SCALE GENOMIC DNA]</scope>
    <source>
        <strain evidence="7">Az-Fu1 / DSM 15241 / OCM 825</strain>
    </source>
</reference>
<dbReference type="RefSeq" id="WP_012673629.1">
    <property type="nucleotide sequence ID" value="NC_012438.1"/>
</dbReference>
<evidence type="ECO:0000256" key="3">
    <source>
        <dbReference type="ARBA" id="ARBA00023136"/>
    </source>
</evidence>
<dbReference type="OrthoDB" id="9770103at2"/>
<dbReference type="Pfam" id="PF03717">
    <property type="entry name" value="PBP_dimer"/>
    <property type="match status" value="1"/>
</dbReference>
<evidence type="ECO:0000259" key="5">
    <source>
        <dbReference type="Pfam" id="PF03717"/>
    </source>
</evidence>
<dbReference type="GO" id="GO:0071555">
    <property type="term" value="P:cell wall organization"/>
    <property type="evidence" value="ECO:0007669"/>
    <property type="project" value="TreeGrafter"/>
</dbReference>
<dbReference type="InterPro" id="IPR036138">
    <property type="entry name" value="PBP_dimer_sf"/>
</dbReference>
<dbReference type="Gene3D" id="3.40.710.10">
    <property type="entry name" value="DD-peptidase/beta-lactamase superfamily"/>
    <property type="match status" value="1"/>
</dbReference>
<feature type="domain" description="Penicillin-binding protein transpeptidase" evidence="4">
    <location>
        <begin position="241"/>
        <end position="546"/>
    </location>
</feature>
<evidence type="ECO:0000256" key="1">
    <source>
        <dbReference type="ARBA" id="ARBA00004370"/>
    </source>
</evidence>
<dbReference type="GO" id="GO:0016740">
    <property type="term" value="F:transferase activity"/>
    <property type="evidence" value="ECO:0007669"/>
    <property type="project" value="UniProtKB-KW"/>
</dbReference>
<name>C1DTV5_SULAA</name>
<keyword evidence="2" id="KW-0378">Hydrolase</keyword>
<dbReference type="PANTHER" id="PTHR30627:SF1">
    <property type="entry name" value="PEPTIDOGLYCAN D,D-TRANSPEPTIDASE FTSI"/>
    <property type="match status" value="1"/>
</dbReference>
<dbReference type="Proteomes" id="UP000001369">
    <property type="component" value="Chromosome"/>
</dbReference>
<dbReference type="InterPro" id="IPR001460">
    <property type="entry name" value="PCN-bd_Tpept"/>
</dbReference>